<proteinExistence type="inferred from homology"/>
<dbReference type="SUPFAM" id="SSF50494">
    <property type="entry name" value="Trypsin-like serine proteases"/>
    <property type="match status" value="1"/>
</dbReference>
<dbReference type="InterPro" id="IPR009003">
    <property type="entry name" value="Peptidase_S1_PA"/>
</dbReference>
<dbReference type="CDD" id="cd00190">
    <property type="entry name" value="Tryp_SPc"/>
    <property type="match status" value="1"/>
</dbReference>
<dbReference type="InterPro" id="IPR043504">
    <property type="entry name" value="Peptidase_S1_PA_chymotrypsin"/>
</dbReference>
<dbReference type="PROSITE" id="PS50240">
    <property type="entry name" value="TRYPSIN_DOM"/>
    <property type="match status" value="1"/>
</dbReference>
<keyword evidence="3" id="KW-0645">Protease</keyword>
<dbReference type="InterPro" id="IPR001254">
    <property type="entry name" value="Trypsin_dom"/>
</dbReference>
<dbReference type="Gene3D" id="2.40.10.10">
    <property type="entry name" value="Trypsin-like serine proteases"/>
    <property type="match status" value="2"/>
</dbReference>
<comment type="similarity">
    <text evidence="2">Belongs to the peptidase S1 family. CLIP subfamily.</text>
</comment>
<protein>
    <submittedName>
        <fullName evidence="6">Serine protease 27-like</fullName>
    </submittedName>
</protein>
<dbReference type="AlphaFoldDB" id="A0A3Q0FR30"/>
<name>A0A3Q0FR30_ALLSI</name>
<keyword evidence="3" id="KW-0378">Hydrolase</keyword>
<reference evidence="6" key="1">
    <citation type="submission" date="2025-08" db="UniProtKB">
        <authorList>
            <consortium name="RefSeq"/>
        </authorList>
    </citation>
    <scope>IDENTIFICATION</scope>
</reference>
<dbReference type="InterPro" id="IPR018114">
    <property type="entry name" value="TRYPSIN_HIS"/>
</dbReference>
<evidence type="ECO:0000313" key="6">
    <source>
        <dbReference type="RefSeq" id="XP_025049737.1"/>
    </source>
</evidence>
<dbReference type="GeneID" id="102373776"/>
<evidence type="ECO:0000256" key="1">
    <source>
        <dbReference type="ARBA" id="ARBA00023157"/>
    </source>
</evidence>
<dbReference type="RefSeq" id="XP_025049737.1">
    <property type="nucleotide sequence ID" value="XM_025193952.1"/>
</dbReference>
<dbReference type="FunFam" id="2.40.10.10:FF:000184">
    <property type="entry name" value="Prostasin"/>
    <property type="match status" value="1"/>
</dbReference>
<evidence type="ECO:0000256" key="3">
    <source>
        <dbReference type="RuleBase" id="RU363034"/>
    </source>
</evidence>
<keyword evidence="5" id="KW-1185">Reference proteome</keyword>
<dbReference type="PROSITE" id="PS00134">
    <property type="entry name" value="TRYPSIN_HIS"/>
    <property type="match status" value="1"/>
</dbReference>
<dbReference type="InterPro" id="IPR001314">
    <property type="entry name" value="Peptidase_S1A"/>
</dbReference>
<accession>A0A3Q0FR30</accession>
<dbReference type="PANTHER" id="PTHR24253:SF119">
    <property type="entry name" value="SERINE PROTEASE 27"/>
    <property type="match status" value="1"/>
</dbReference>
<dbReference type="GO" id="GO:0006508">
    <property type="term" value="P:proteolysis"/>
    <property type="evidence" value="ECO:0007669"/>
    <property type="project" value="UniProtKB-KW"/>
</dbReference>
<dbReference type="PROSITE" id="PS00135">
    <property type="entry name" value="TRYPSIN_SER"/>
    <property type="match status" value="1"/>
</dbReference>
<dbReference type="Pfam" id="PF00089">
    <property type="entry name" value="Trypsin"/>
    <property type="match status" value="2"/>
</dbReference>
<keyword evidence="3" id="KW-0720">Serine protease</keyword>
<dbReference type="PANTHER" id="PTHR24253">
    <property type="entry name" value="TRANSMEMBRANE PROTEASE SERINE"/>
    <property type="match status" value="1"/>
</dbReference>
<gene>
    <name evidence="6" type="primary">LOC102373776</name>
</gene>
<evidence type="ECO:0000313" key="5">
    <source>
        <dbReference type="Proteomes" id="UP000189705"/>
    </source>
</evidence>
<dbReference type="InParanoid" id="A0A3Q0FR30"/>
<dbReference type="KEGG" id="asn:102373776"/>
<sequence length="262" mass="27448">MGSWRESRAMCLLPLDAISVSAGPRQSTVVEECGRRGPSTRIVGGTDARAGEFPWQVSVRLNGTHFCGGSLISHQWVLTAAHCFQKSRDPAQFSVLLGAVRLQDPGPQAVVVAAGAVVVNPRYAGEASSGDLALLRLVRPVTFGPRVSPICLLDAGVRLPASTRCWVLGGAPPLPGARDIQEDMMCAGYPQGGRDACQGDSGGPLVCPLGAAWVQAGVVSWGDGCARHNRPGVYIALATYRDWIQQHVPGIGFVGGGRRGSS</sequence>
<evidence type="ECO:0000259" key="4">
    <source>
        <dbReference type="PROSITE" id="PS50240"/>
    </source>
</evidence>
<dbReference type="GO" id="GO:0004252">
    <property type="term" value="F:serine-type endopeptidase activity"/>
    <property type="evidence" value="ECO:0007669"/>
    <property type="project" value="InterPro"/>
</dbReference>
<feature type="domain" description="Peptidase S1" evidence="4">
    <location>
        <begin position="42"/>
        <end position="249"/>
    </location>
</feature>
<dbReference type="PRINTS" id="PR00722">
    <property type="entry name" value="CHYMOTRYPSIN"/>
</dbReference>
<evidence type="ECO:0000256" key="2">
    <source>
        <dbReference type="ARBA" id="ARBA00024195"/>
    </source>
</evidence>
<dbReference type="Proteomes" id="UP000189705">
    <property type="component" value="Unplaced"/>
</dbReference>
<keyword evidence="1" id="KW-1015">Disulfide bond</keyword>
<dbReference type="STRING" id="38654.A0A3Q0FR30"/>
<organism evidence="5 6">
    <name type="scientific">Alligator sinensis</name>
    <name type="common">Chinese alligator</name>
    <dbReference type="NCBI Taxonomy" id="38654"/>
    <lineage>
        <taxon>Eukaryota</taxon>
        <taxon>Metazoa</taxon>
        <taxon>Chordata</taxon>
        <taxon>Craniata</taxon>
        <taxon>Vertebrata</taxon>
        <taxon>Euteleostomi</taxon>
        <taxon>Archelosauria</taxon>
        <taxon>Archosauria</taxon>
        <taxon>Crocodylia</taxon>
        <taxon>Alligatoridae</taxon>
        <taxon>Alligatorinae</taxon>
        <taxon>Alligator</taxon>
    </lineage>
</organism>
<dbReference type="SMART" id="SM00020">
    <property type="entry name" value="Tryp_SPc"/>
    <property type="match status" value="1"/>
</dbReference>
<dbReference type="InterPro" id="IPR033116">
    <property type="entry name" value="TRYPSIN_SER"/>
</dbReference>
<dbReference type="FunFam" id="2.40.10.10:FF:000002">
    <property type="entry name" value="Transmembrane protease serine"/>
    <property type="match status" value="1"/>
</dbReference>